<gene>
    <name evidence="1" type="ORF">RCOM_2127310</name>
</gene>
<protein>
    <submittedName>
        <fullName evidence="1">Uncharacterized protein</fullName>
    </submittedName>
</protein>
<dbReference type="AlphaFoldDB" id="B9TQF5"/>
<evidence type="ECO:0000313" key="2">
    <source>
        <dbReference type="Proteomes" id="UP000008311"/>
    </source>
</evidence>
<accession>B9TQF5</accession>
<keyword evidence="2" id="KW-1185">Reference proteome</keyword>
<dbReference type="InParanoid" id="B9TQF5"/>
<sequence>MVFVGEAAAGPAHVRHLDRFQRRHHVVADAARVGDGRIAADPDAAVDAVSKVFGELAEDVAVDDRARRRRVDADGDRLRRGGRHRRHHGQLCCKLKDFFHGKRSKLEKNAAADFAAAKRPDRPGELLLHTYYNYHYKNSDPRRIQRVVGQDVQRAAVGAAEDQLQRPRRHVDAASRLAVRTVDEHLAVGH</sequence>
<dbReference type="Proteomes" id="UP000008311">
    <property type="component" value="Unassembled WGS sequence"/>
</dbReference>
<dbReference type="EMBL" id="EQ998700">
    <property type="protein sequence ID" value="EEF21909.1"/>
    <property type="molecule type" value="Genomic_DNA"/>
</dbReference>
<name>B9TQF5_RICCO</name>
<proteinExistence type="predicted"/>
<organism evidence="1 2">
    <name type="scientific">Ricinus communis</name>
    <name type="common">Castor bean</name>
    <dbReference type="NCBI Taxonomy" id="3988"/>
    <lineage>
        <taxon>Eukaryota</taxon>
        <taxon>Viridiplantae</taxon>
        <taxon>Streptophyta</taxon>
        <taxon>Embryophyta</taxon>
        <taxon>Tracheophyta</taxon>
        <taxon>Spermatophyta</taxon>
        <taxon>Magnoliopsida</taxon>
        <taxon>eudicotyledons</taxon>
        <taxon>Gunneridae</taxon>
        <taxon>Pentapetalae</taxon>
        <taxon>rosids</taxon>
        <taxon>fabids</taxon>
        <taxon>Malpighiales</taxon>
        <taxon>Euphorbiaceae</taxon>
        <taxon>Acalyphoideae</taxon>
        <taxon>Acalypheae</taxon>
        <taxon>Ricinus</taxon>
    </lineage>
</organism>
<evidence type="ECO:0000313" key="1">
    <source>
        <dbReference type="EMBL" id="EEF21909.1"/>
    </source>
</evidence>
<feature type="non-terminal residue" evidence="1">
    <location>
        <position position="190"/>
    </location>
</feature>
<reference evidence="2" key="1">
    <citation type="journal article" date="2010" name="Nat. Biotechnol.">
        <title>Draft genome sequence of the oilseed species Ricinus communis.</title>
        <authorList>
            <person name="Chan A.P."/>
            <person name="Crabtree J."/>
            <person name="Zhao Q."/>
            <person name="Lorenzi H."/>
            <person name="Orvis J."/>
            <person name="Puiu D."/>
            <person name="Melake-Berhan A."/>
            <person name="Jones K.M."/>
            <person name="Redman J."/>
            <person name="Chen G."/>
            <person name="Cahoon E.B."/>
            <person name="Gedil M."/>
            <person name="Stanke M."/>
            <person name="Haas B.J."/>
            <person name="Wortman J.R."/>
            <person name="Fraser-Liggett C.M."/>
            <person name="Ravel J."/>
            <person name="Rabinowicz P.D."/>
        </authorList>
    </citation>
    <scope>NUCLEOTIDE SEQUENCE [LARGE SCALE GENOMIC DNA]</scope>
    <source>
        <strain evidence="2">cv. Hale</strain>
    </source>
</reference>